<proteinExistence type="inferred from homology"/>
<feature type="region of interest" description="Disordered" evidence="6">
    <location>
        <begin position="1"/>
        <end position="39"/>
    </location>
</feature>
<dbReference type="InterPro" id="IPR012677">
    <property type="entry name" value="Nucleotide-bd_a/b_plait_sf"/>
</dbReference>
<dbReference type="AlphaFoldDB" id="A0AAD9Z9N9"/>
<feature type="region of interest" description="Disordered" evidence="6">
    <location>
        <begin position="528"/>
        <end position="626"/>
    </location>
</feature>
<evidence type="ECO:0000259" key="7">
    <source>
        <dbReference type="PROSITE" id="PS50102"/>
    </source>
</evidence>
<dbReference type="GO" id="GO:0045727">
    <property type="term" value="P:positive regulation of translation"/>
    <property type="evidence" value="ECO:0007669"/>
    <property type="project" value="TreeGrafter"/>
</dbReference>
<dbReference type="Proteomes" id="UP001276659">
    <property type="component" value="Unassembled WGS sequence"/>
</dbReference>
<dbReference type="PANTHER" id="PTHR13112:SF0">
    <property type="entry name" value="FI21285P1"/>
    <property type="match status" value="1"/>
</dbReference>
<comment type="subcellular location">
    <subcellularLocation>
        <location evidence="1">Nucleus</location>
    </subcellularLocation>
</comment>
<feature type="compositionally biased region" description="Low complexity" evidence="6">
    <location>
        <begin position="290"/>
        <end position="315"/>
    </location>
</feature>
<feature type="compositionally biased region" description="Low complexity" evidence="6">
    <location>
        <begin position="352"/>
        <end position="369"/>
    </location>
</feature>
<keyword evidence="9" id="KW-1185">Reference proteome</keyword>
<feature type="domain" description="RRM" evidence="7">
    <location>
        <begin position="451"/>
        <end position="535"/>
    </location>
</feature>
<dbReference type="InterPro" id="IPR005120">
    <property type="entry name" value="UPF3_dom"/>
</dbReference>
<keyword evidence="5" id="KW-0694">RNA-binding</keyword>
<feature type="compositionally biased region" description="Low complexity" evidence="6">
    <location>
        <begin position="571"/>
        <end position="602"/>
    </location>
</feature>
<comment type="similarity">
    <text evidence="2">Belongs to the RENT3 family.</text>
</comment>
<feature type="region of interest" description="Disordered" evidence="6">
    <location>
        <begin position="129"/>
        <end position="162"/>
    </location>
</feature>
<dbReference type="InterPro" id="IPR000504">
    <property type="entry name" value="RRM_dom"/>
</dbReference>
<dbReference type="Pfam" id="PF03467">
    <property type="entry name" value="Smg4_UPF3"/>
    <property type="match status" value="1"/>
</dbReference>
<feature type="compositionally biased region" description="Polar residues" evidence="6">
    <location>
        <begin position="14"/>
        <end position="30"/>
    </location>
</feature>
<feature type="region of interest" description="Disordered" evidence="6">
    <location>
        <begin position="280"/>
        <end position="453"/>
    </location>
</feature>
<evidence type="ECO:0000256" key="5">
    <source>
        <dbReference type="PROSITE-ProRule" id="PRU00176"/>
    </source>
</evidence>
<feature type="compositionally biased region" description="Basic and acidic residues" evidence="6">
    <location>
        <begin position="209"/>
        <end position="219"/>
    </location>
</feature>
<evidence type="ECO:0000313" key="9">
    <source>
        <dbReference type="Proteomes" id="UP001276659"/>
    </source>
</evidence>
<name>A0AAD9Z9N9_9LECA</name>
<protein>
    <recommendedName>
        <fullName evidence="7">RRM domain-containing protein</fullName>
    </recommendedName>
</protein>
<dbReference type="Gene3D" id="3.30.70.330">
    <property type="match status" value="2"/>
</dbReference>
<evidence type="ECO:0000256" key="6">
    <source>
        <dbReference type="SAM" id="MobiDB-lite"/>
    </source>
</evidence>
<evidence type="ECO:0000256" key="1">
    <source>
        <dbReference type="ARBA" id="ARBA00004123"/>
    </source>
</evidence>
<dbReference type="InterPro" id="IPR039722">
    <property type="entry name" value="Upf3"/>
</dbReference>
<feature type="compositionally biased region" description="Polar residues" evidence="6">
    <location>
        <begin position="245"/>
        <end position="254"/>
    </location>
</feature>
<feature type="compositionally biased region" description="Low complexity" evidence="6">
    <location>
        <begin position="377"/>
        <end position="406"/>
    </location>
</feature>
<feature type="compositionally biased region" description="Gly residues" evidence="6">
    <location>
        <begin position="542"/>
        <end position="566"/>
    </location>
</feature>
<feature type="region of interest" description="Disordered" evidence="6">
    <location>
        <begin position="208"/>
        <end position="259"/>
    </location>
</feature>
<evidence type="ECO:0000256" key="2">
    <source>
        <dbReference type="ARBA" id="ARBA00005991"/>
    </source>
</evidence>
<keyword evidence="4" id="KW-0539">Nucleus</keyword>
<feature type="compositionally biased region" description="Polar residues" evidence="6">
    <location>
        <begin position="603"/>
        <end position="616"/>
    </location>
</feature>
<dbReference type="GO" id="GO:0003729">
    <property type="term" value="F:mRNA binding"/>
    <property type="evidence" value="ECO:0007669"/>
    <property type="project" value="TreeGrafter"/>
</dbReference>
<dbReference type="EMBL" id="JASNWA010000007">
    <property type="protein sequence ID" value="KAK3172282.1"/>
    <property type="molecule type" value="Genomic_DNA"/>
</dbReference>
<gene>
    <name evidence="8" type="ORF">OEA41_005603</name>
</gene>
<evidence type="ECO:0000313" key="8">
    <source>
        <dbReference type="EMBL" id="KAK3172282.1"/>
    </source>
</evidence>
<keyword evidence="3" id="KW-0866">Nonsense-mediated mRNA decay</keyword>
<accession>A0AAD9Z9N9</accession>
<sequence>MTSTAPRVTIARPSRSNGVLSIPASATQKRTGAAPEGPVSRAPLAKLKIIIRRLPPGLTQLEFEEALGDDWKAHGDKVDWAIYKEGKVSKDPAKPSRPSRAYLHLTKQECIDLLAGKVRETTFNDAKGTSKDSALLGPPSVEFAPYGRVPNSGPRKDARQSTIDQDQEFIDFLQSLTNPISKPALADQENDAAGKGKDKATVTPLVQFLKDKKANKGKESTAPSRSTKHTRQDSKDGKIIAAADSKSTNGSATILSPKKRSAQALKVEQAARDAVKVLNKQAANPPKGKASTSQPAAVPASTAPAVTPNSTANTALAEKKRERGNASAAAKILQRDLGLAGNTSGRGGRRGTPGSAARSAANSAAATAKPAPPVSQPVAGTNDTTTTASTGAPTAPAGTNTNAVKPPTVPPAGPAATRAPPKAPALANANATPPNTTATPSKSTPPPSSATQAFLKHANPSQGITEPLLEEAFAGFGTIKKAEIDKKKGFAYVDFAEPESLQKAIKASPIKVAKGQVVVLERKTGPTLQARNARGPGPVMGIRGGGMPMGGRGGSMRGRGGFGRGGAHMHPSNNARATPAAANAASNTRPTTSATPAAPPSSVESSTPQAAESSTPALVVDADQKT</sequence>
<evidence type="ECO:0000256" key="4">
    <source>
        <dbReference type="ARBA" id="ARBA00023242"/>
    </source>
</evidence>
<dbReference type="GO" id="GO:0005737">
    <property type="term" value="C:cytoplasm"/>
    <property type="evidence" value="ECO:0007669"/>
    <property type="project" value="TreeGrafter"/>
</dbReference>
<dbReference type="GO" id="GO:0005730">
    <property type="term" value="C:nucleolus"/>
    <property type="evidence" value="ECO:0007669"/>
    <property type="project" value="TreeGrafter"/>
</dbReference>
<dbReference type="CDD" id="cd12455">
    <property type="entry name" value="RRM_like_Smg4_UPF3"/>
    <property type="match status" value="1"/>
</dbReference>
<dbReference type="SMART" id="SM00360">
    <property type="entry name" value="RRM"/>
    <property type="match status" value="1"/>
</dbReference>
<dbReference type="GO" id="GO:0000184">
    <property type="term" value="P:nuclear-transcribed mRNA catabolic process, nonsense-mediated decay"/>
    <property type="evidence" value="ECO:0007669"/>
    <property type="project" value="UniProtKB-KW"/>
</dbReference>
<organism evidence="8 9">
    <name type="scientific">Lepraria neglecta</name>
    <dbReference type="NCBI Taxonomy" id="209136"/>
    <lineage>
        <taxon>Eukaryota</taxon>
        <taxon>Fungi</taxon>
        <taxon>Dikarya</taxon>
        <taxon>Ascomycota</taxon>
        <taxon>Pezizomycotina</taxon>
        <taxon>Lecanoromycetes</taxon>
        <taxon>OSLEUM clade</taxon>
        <taxon>Lecanoromycetidae</taxon>
        <taxon>Lecanorales</taxon>
        <taxon>Lecanorineae</taxon>
        <taxon>Stereocaulaceae</taxon>
        <taxon>Lepraria</taxon>
    </lineage>
</organism>
<evidence type="ECO:0000256" key="3">
    <source>
        <dbReference type="ARBA" id="ARBA00023161"/>
    </source>
</evidence>
<dbReference type="CDD" id="cd00590">
    <property type="entry name" value="RRM_SF"/>
    <property type="match status" value="1"/>
</dbReference>
<feature type="compositionally biased region" description="Low complexity" evidence="6">
    <location>
        <begin position="414"/>
        <end position="442"/>
    </location>
</feature>
<comment type="caution">
    <text evidence="8">The sequence shown here is derived from an EMBL/GenBank/DDBJ whole genome shotgun (WGS) entry which is preliminary data.</text>
</comment>
<dbReference type="PANTHER" id="PTHR13112">
    <property type="entry name" value="UPF3 REGULATOR OF NONSENSE TRANSCRIPTS-LIKE PROTEIN"/>
    <property type="match status" value="1"/>
</dbReference>
<reference evidence="8" key="1">
    <citation type="submission" date="2022-11" db="EMBL/GenBank/DDBJ databases">
        <title>Chromosomal genome sequence assembly and mating type (MAT) locus characterization of the leprose asexual lichenized fungus Lepraria neglecta (Nyl.) Erichsen.</title>
        <authorList>
            <person name="Allen J.L."/>
            <person name="Pfeffer B."/>
        </authorList>
    </citation>
    <scope>NUCLEOTIDE SEQUENCE</scope>
    <source>
        <strain evidence="8">Allen 5258</strain>
    </source>
</reference>
<dbReference type="PROSITE" id="PS50102">
    <property type="entry name" value="RRM"/>
    <property type="match status" value="1"/>
</dbReference>
<dbReference type="Pfam" id="PF00076">
    <property type="entry name" value="RRM_1"/>
    <property type="match status" value="1"/>
</dbReference>
<dbReference type="SUPFAM" id="SSF54928">
    <property type="entry name" value="RNA-binding domain, RBD"/>
    <property type="match status" value="2"/>
</dbReference>
<dbReference type="InterPro" id="IPR035979">
    <property type="entry name" value="RBD_domain_sf"/>
</dbReference>